<evidence type="ECO:0000313" key="1">
    <source>
        <dbReference type="EMBL" id="OGE10804.1"/>
    </source>
</evidence>
<protein>
    <submittedName>
        <fullName evidence="1">Uncharacterized protein</fullName>
    </submittedName>
</protein>
<dbReference type="EMBL" id="MFBS01000006">
    <property type="protein sequence ID" value="OGE10804.1"/>
    <property type="molecule type" value="Genomic_DNA"/>
</dbReference>
<dbReference type="STRING" id="1797729.A3A60_02355"/>
<accession>A0A1F5I308</accession>
<proteinExistence type="predicted"/>
<organism evidence="1 2">
    <name type="scientific">Candidatus Curtissbacteria bacterium RIFCSPLOWO2_01_FULL_42_26</name>
    <dbReference type="NCBI Taxonomy" id="1797729"/>
    <lineage>
        <taxon>Bacteria</taxon>
        <taxon>Candidatus Curtissiibacteriota</taxon>
    </lineage>
</organism>
<gene>
    <name evidence="1" type="ORF">A3A60_02355</name>
</gene>
<reference evidence="1 2" key="1">
    <citation type="journal article" date="2016" name="Nat. Commun.">
        <title>Thousands of microbial genomes shed light on interconnected biogeochemical processes in an aquifer system.</title>
        <authorList>
            <person name="Anantharaman K."/>
            <person name="Brown C.T."/>
            <person name="Hug L.A."/>
            <person name="Sharon I."/>
            <person name="Castelle C.J."/>
            <person name="Probst A.J."/>
            <person name="Thomas B.C."/>
            <person name="Singh A."/>
            <person name="Wilkins M.J."/>
            <person name="Karaoz U."/>
            <person name="Brodie E.L."/>
            <person name="Williams K.H."/>
            <person name="Hubbard S.S."/>
            <person name="Banfield J.F."/>
        </authorList>
    </citation>
    <scope>NUCLEOTIDE SEQUENCE [LARGE SCALE GENOMIC DNA]</scope>
</reference>
<dbReference type="Proteomes" id="UP000179227">
    <property type="component" value="Unassembled WGS sequence"/>
</dbReference>
<name>A0A1F5I308_9BACT</name>
<evidence type="ECO:0000313" key="2">
    <source>
        <dbReference type="Proteomes" id="UP000179227"/>
    </source>
</evidence>
<sequence>MAIAESFPERGDWETRTFRLPITQREVGVTSGRDRTHPVFQYHIKPGEWRKIGNLEVSSGDPCLETNSVELTFRDSHSGVHQICIDEIRLVEDILLIGTRGSAALREIKHDGIVMLQMSMSRDIPVDLSSLKDQGSFFE</sequence>
<dbReference type="AlphaFoldDB" id="A0A1F5I308"/>
<comment type="caution">
    <text evidence="1">The sequence shown here is derived from an EMBL/GenBank/DDBJ whole genome shotgun (WGS) entry which is preliminary data.</text>
</comment>